<organism evidence="2 3">
    <name type="scientific">Alkalibacter rhizosphaerae</name>
    <dbReference type="NCBI Taxonomy" id="2815577"/>
    <lineage>
        <taxon>Bacteria</taxon>
        <taxon>Bacillati</taxon>
        <taxon>Bacillota</taxon>
        <taxon>Clostridia</taxon>
        <taxon>Eubacteriales</taxon>
        <taxon>Eubacteriaceae</taxon>
        <taxon>Alkalibacter</taxon>
    </lineage>
</organism>
<dbReference type="KEGG" id="alka:J0B03_04750"/>
<feature type="domain" description="Glutaredoxin" evidence="1">
    <location>
        <begin position="4"/>
        <end position="62"/>
    </location>
</feature>
<dbReference type="InterPro" id="IPR002109">
    <property type="entry name" value="Glutaredoxin"/>
</dbReference>
<dbReference type="Proteomes" id="UP000663499">
    <property type="component" value="Chromosome"/>
</dbReference>
<evidence type="ECO:0000259" key="1">
    <source>
        <dbReference type="Pfam" id="PF00462"/>
    </source>
</evidence>
<dbReference type="RefSeq" id="WP_207300714.1">
    <property type="nucleotide sequence ID" value="NZ_CP071444.1"/>
</dbReference>
<protein>
    <submittedName>
        <fullName evidence="2">Glutathione S-transferase N-terminal domain-containing protein</fullName>
    </submittedName>
</protein>
<dbReference type="Pfam" id="PF00462">
    <property type="entry name" value="Glutaredoxin"/>
    <property type="match status" value="1"/>
</dbReference>
<evidence type="ECO:0000313" key="3">
    <source>
        <dbReference type="Proteomes" id="UP000663499"/>
    </source>
</evidence>
<dbReference type="Gene3D" id="3.40.30.10">
    <property type="entry name" value="Glutaredoxin"/>
    <property type="match status" value="1"/>
</dbReference>
<dbReference type="InterPro" id="IPR011767">
    <property type="entry name" value="GLR_AS"/>
</dbReference>
<name>A0A975AI74_9FIRM</name>
<dbReference type="SUPFAM" id="SSF52833">
    <property type="entry name" value="Thioredoxin-like"/>
    <property type="match status" value="1"/>
</dbReference>
<dbReference type="EMBL" id="CP071444">
    <property type="protein sequence ID" value="QSX09379.1"/>
    <property type="molecule type" value="Genomic_DNA"/>
</dbReference>
<dbReference type="CDD" id="cd02976">
    <property type="entry name" value="NrdH"/>
    <property type="match status" value="1"/>
</dbReference>
<sequence>MKKVVLYTTDTCPYCTQAKAFLREEGIHYQEKNASKDPAAQQEMASRNLRGVPSFLIGDEVVVGLDKEKVLRLVDHRLGTCPKCRSKLRLPIGKGKIKATCPKCGTSFDWKG</sequence>
<gene>
    <name evidence="2" type="ORF">J0B03_04750</name>
</gene>
<dbReference type="InterPro" id="IPR051548">
    <property type="entry name" value="Grx-like_ET"/>
</dbReference>
<reference evidence="2" key="1">
    <citation type="submission" date="2021-03" db="EMBL/GenBank/DDBJ databases">
        <title>Alkalibacter marinus sp. nov., isolated from tidal flat sediment.</title>
        <authorList>
            <person name="Namirimu T."/>
            <person name="Yang J.-A."/>
            <person name="Yang S.-H."/>
            <person name="Kim Y.-J."/>
            <person name="Kwon K.K."/>
        </authorList>
    </citation>
    <scope>NUCLEOTIDE SEQUENCE</scope>
    <source>
        <strain evidence="2">ES005</strain>
    </source>
</reference>
<evidence type="ECO:0000313" key="2">
    <source>
        <dbReference type="EMBL" id="QSX09379.1"/>
    </source>
</evidence>
<keyword evidence="3" id="KW-1185">Reference proteome</keyword>
<dbReference type="InterPro" id="IPR036249">
    <property type="entry name" value="Thioredoxin-like_sf"/>
</dbReference>
<proteinExistence type="predicted"/>
<dbReference type="PROSITE" id="PS51354">
    <property type="entry name" value="GLUTAREDOXIN_2"/>
    <property type="match status" value="1"/>
</dbReference>
<dbReference type="PANTHER" id="PTHR34386:SF1">
    <property type="entry name" value="GLUTAREDOXIN-LIKE PROTEIN NRDH"/>
    <property type="match status" value="1"/>
</dbReference>
<dbReference type="AlphaFoldDB" id="A0A975AI74"/>
<dbReference type="GO" id="GO:0045454">
    <property type="term" value="P:cell redox homeostasis"/>
    <property type="evidence" value="ECO:0007669"/>
    <property type="project" value="TreeGrafter"/>
</dbReference>
<dbReference type="GO" id="GO:0009055">
    <property type="term" value="F:electron transfer activity"/>
    <property type="evidence" value="ECO:0007669"/>
    <property type="project" value="TreeGrafter"/>
</dbReference>
<dbReference type="PROSITE" id="PS00195">
    <property type="entry name" value="GLUTAREDOXIN_1"/>
    <property type="match status" value="1"/>
</dbReference>
<dbReference type="PANTHER" id="PTHR34386">
    <property type="entry name" value="GLUTAREDOXIN"/>
    <property type="match status" value="1"/>
</dbReference>
<accession>A0A975AI74</accession>